<keyword evidence="4" id="KW-0067">ATP-binding</keyword>
<dbReference type="InterPro" id="IPR018303">
    <property type="entry name" value="ATPase_P-typ_P_site"/>
</dbReference>
<evidence type="ECO:0000259" key="10">
    <source>
        <dbReference type="SMART" id="SM00831"/>
    </source>
</evidence>
<feature type="compositionally biased region" description="Polar residues" evidence="8">
    <location>
        <begin position="83"/>
        <end position="92"/>
    </location>
</feature>
<dbReference type="Gene3D" id="2.70.150.10">
    <property type="entry name" value="Calcium-transporting ATPase, cytoplasmic transduction domain A"/>
    <property type="match status" value="1"/>
</dbReference>
<dbReference type="FunFam" id="2.70.150.10:FF:000028">
    <property type="entry name" value="Calcium-transporting ATPase"/>
    <property type="match status" value="1"/>
</dbReference>
<name>A0A8T8WM41_ASPJA</name>
<dbReference type="GO" id="GO:0012505">
    <property type="term" value="C:endomembrane system"/>
    <property type="evidence" value="ECO:0007669"/>
    <property type="project" value="UniProtKB-SubCell"/>
</dbReference>
<dbReference type="SUPFAM" id="SSF81653">
    <property type="entry name" value="Calcium ATPase, transduction domain A"/>
    <property type="match status" value="1"/>
</dbReference>
<dbReference type="InterPro" id="IPR059000">
    <property type="entry name" value="ATPase_P-type_domA"/>
</dbReference>
<feature type="domain" description="Cation-transporting P-type ATPase N-terminal" evidence="10">
    <location>
        <begin position="56"/>
        <end position="141"/>
    </location>
</feature>
<keyword evidence="2 9" id="KW-0812">Transmembrane</keyword>
<dbReference type="InterPro" id="IPR008250">
    <property type="entry name" value="ATPase_P-typ_transduc_dom_A_sf"/>
</dbReference>
<evidence type="ECO:0000256" key="7">
    <source>
        <dbReference type="ARBA" id="ARBA00023136"/>
    </source>
</evidence>
<dbReference type="InterPro" id="IPR001757">
    <property type="entry name" value="P_typ_ATPase"/>
</dbReference>
<dbReference type="Gene3D" id="3.40.1110.10">
    <property type="entry name" value="Calcium-transporting ATPase, cytoplasmic domain N"/>
    <property type="match status" value="1"/>
</dbReference>
<dbReference type="OrthoDB" id="4526764at2759"/>
<dbReference type="GO" id="GO:0006874">
    <property type="term" value="P:intracellular calcium ion homeostasis"/>
    <property type="evidence" value="ECO:0007669"/>
    <property type="project" value="TreeGrafter"/>
</dbReference>
<dbReference type="Pfam" id="PF00690">
    <property type="entry name" value="Cation_ATPase_N"/>
    <property type="match status" value="1"/>
</dbReference>
<dbReference type="SUPFAM" id="SSF81660">
    <property type="entry name" value="Metal cation-transporting ATPase, ATP-binding domain N"/>
    <property type="match status" value="1"/>
</dbReference>
<keyword evidence="7 9" id="KW-0472">Membrane</keyword>
<keyword evidence="3" id="KW-0547">Nucleotide-binding</keyword>
<evidence type="ECO:0000256" key="8">
    <source>
        <dbReference type="SAM" id="MobiDB-lite"/>
    </source>
</evidence>
<keyword evidence="6 9" id="KW-1133">Transmembrane helix</keyword>
<dbReference type="SUPFAM" id="SSF81665">
    <property type="entry name" value="Calcium ATPase, transmembrane domain M"/>
    <property type="match status" value="1"/>
</dbReference>
<dbReference type="PRINTS" id="PR00119">
    <property type="entry name" value="CATATPASE"/>
</dbReference>
<evidence type="ECO:0000313" key="12">
    <source>
        <dbReference type="Proteomes" id="UP000249497"/>
    </source>
</evidence>
<dbReference type="SMART" id="SM00831">
    <property type="entry name" value="Cation_ATPase_N"/>
    <property type="match status" value="1"/>
</dbReference>
<sequence>MEDEITPAPDNPAIHRVAPSPLPPVNPNIMEDLRAGRIIVTPGQLSTLTSTKDLAIFHSLGGLDGLAVALQTDLEHGLDDSDSATNNGTTTALDHRRATYGTNRLPAPPRPSSLHFAWMAFNDKLMLLLTASATVNLALGIYQAVTAAAGEPSVEWVEGVSILVAVIVIEEREVTVFRGAGLARQISIYEILVGDLVHVETGDVLPADGILVQGFGVQCDESSATGESELIDKTTGWPNLHAPPAPGSAAWYDPFMLSGSKVTNGVGRFLVTAVGEHSSHGRIMLSLRDEVEETPLQQKLEVLARHIVTIGLTVGGVFFVVIFVRFLCQLGQIEGGARGKGEEFLNVLILAITVVVIAVPEGLPLAVTMALAFATTRMLKDKNLVRRLRSCEIMGNATTICSDKTGTLTQNKMLVVGGRVGISGPFGDVPPAPGACNHHVVSLPSAVGMLPDLVKDLVKDSIVLNSTALEKGTQGDGMQLAGTSTEVALIEFVRDHLDLVDGEGCLWLLLLLLLRQRGLLHCRVSVRQRARHLPKHELFVEEVVGVSAQADDEHCPQRGGACASEFAGDAFAFVFFW</sequence>
<evidence type="ECO:0000256" key="4">
    <source>
        <dbReference type="ARBA" id="ARBA00022840"/>
    </source>
</evidence>
<dbReference type="Gene3D" id="3.40.50.1000">
    <property type="entry name" value="HAD superfamily/HAD-like"/>
    <property type="match status" value="1"/>
</dbReference>
<dbReference type="PANTHER" id="PTHR24093">
    <property type="entry name" value="CATION TRANSPORTING ATPASE"/>
    <property type="match status" value="1"/>
</dbReference>
<dbReference type="EMBL" id="KZ824858">
    <property type="protein sequence ID" value="RAH76774.1"/>
    <property type="molecule type" value="Genomic_DNA"/>
</dbReference>
<feature type="transmembrane region" description="Helical" evidence="9">
    <location>
        <begin position="347"/>
        <end position="374"/>
    </location>
</feature>
<gene>
    <name evidence="11" type="ORF">BO86DRAFT_413615</name>
</gene>
<comment type="subcellular location">
    <subcellularLocation>
        <location evidence="1">Endomembrane system</location>
        <topology evidence="1">Multi-pass membrane protein</topology>
    </subcellularLocation>
</comment>
<evidence type="ECO:0000256" key="6">
    <source>
        <dbReference type="ARBA" id="ARBA00022989"/>
    </source>
</evidence>
<keyword evidence="5" id="KW-0460">Magnesium</keyword>
<reference evidence="11 12" key="1">
    <citation type="submission" date="2018-02" db="EMBL/GenBank/DDBJ databases">
        <title>The genomes of Aspergillus section Nigri reveals drivers in fungal speciation.</title>
        <authorList>
            <consortium name="DOE Joint Genome Institute"/>
            <person name="Vesth T.C."/>
            <person name="Nybo J."/>
            <person name="Theobald S."/>
            <person name="Brandl J."/>
            <person name="Frisvad J.C."/>
            <person name="Nielsen K.F."/>
            <person name="Lyhne E.K."/>
            <person name="Kogle M.E."/>
            <person name="Kuo A."/>
            <person name="Riley R."/>
            <person name="Clum A."/>
            <person name="Nolan M."/>
            <person name="Lipzen A."/>
            <person name="Salamov A."/>
            <person name="Henrissat B."/>
            <person name="Wiebenga A."/>
            <person name="De vries R.P."/>
            <person name="Grigoriev I.V."/>
            <person name="Mortensen U.H."/>
            <person name="Andersen M.R."/>
            <person name="Baker S.E."/>
        </authorList>
    </citation>
    <scope>NUCLEOTIDE SEQUENCE [LARGE SCALE GENOMIC DNA]</scope>
    <source>
        <strain evidence="11 12">CBS 114.51</strain>
    </source>
</reference>
<evidence type="ECO:0000256" key="5">
    <source>
        <dbReference type="ARBA" id="ARBA00022842"/>
    </source>
</evidence>
<dbReference type="AlphaFoldDB" id="A0A8T8WM41"/>
<dbReference type="GO" id="GO:0005388">
    <property type="term" value="F:P-type calcium transporter activity"/>
    <property type="evidence" value="ECO:0007669"/>
    <property type="project" value="TreeGrafter"/>
</dbReference>
<dbReference type="PANTHER" id="PTHR24093:SF369">
    <property type="entry name" value="CALCIUM-TRANSPORTING ATPASE"/>
    <property type="match status" value="1"/>
</dbReference>
<dbReference type="PROSITE" id="PS00154">
    <property type="entry name" value="ATPASE_E1_E2"/>
    <property type="match status" value="1"/>
</dbReference>
<dbReference type="InterPro" id="IPR023214">
    <property type="entry name" value="HAD_sf"/>
</dbReference>
<feature type="region of interest" description="Disordered" evidence="8">
    <location>
        <begin position="1"/>
        <end position="23"/>
    </location>
</feature>
<dbReference type="InterPro" id="IPR023298">
    <property type="entry name" value="ATPase_P-typ_TM_dom_sf"/>
</dbReference>
<dbReference type="Pfam" id="PF00122">
    <property type="entry name" value="E1-E2_ATPase"/>
    <property type="match status" value="1"/>
</dbReference>
<organism evidence="11 12">
    <name type="scientific">Aspergillus japonicus CBS 114.51</name>
    <dbReference type="NCBI Taxonomy" id="1448312"/>
    <lineage>
        <taxon>Eukaryota</taxon>
        <taxon>Fungi</taxon>
        <taxon>Dikarya</taxon>
        <taxon>Ascomycota</taxon>
        <taxon>Pezizomycotina</taxon>
        <taxon>Eurotiomycetes</taxon>
        <taxon>Eurotiomycetidae</taxon>
        <taxon>Eurotiales</taxon>
        <taxon>Aspergillaceae</taxon>
        <taxon>Aspergillus</taxon>
        <taxon>Aspergillus subgen. Circumdati</taxon>
    </lineage>
</organism>
<keyword evidence="12" id="KW-1185">Reference proteome</keyword>
<proteinExistence type="predicted"/>
<dbReference type="GO" id="GO:0005524">
    <property type="term" value="F:ATP binding"/>
    <property type="evidence" value="ECO:0007669"/>
    <property type="project" value="UniProtKB-KW"/>
</dbReference>
<feature type="transmembrane region" description="Helical" evidence="9">
    <location>
        <begin position="307"/>
        <end position="327"/>
    </location>
</feature>
<dbReference type="RefSeq" id="XP_025522668.1">
    <property type="nucleotide sequence ID" value="XM_025674761.1"/>
</dbReference>
<dbReference type="GO" id="GO:0016887">
    <property type="term" value="F:ATP hydrolysis activity"/>
    <property type="evidence" value="ECO:0007669"/>
    <property type="project" value="InterPro"/>
</dbReference>
<evidence type="ECO:0000256" key="3">
    <source>
        <dbReference type="ARBA" id="ARBA00022741"/>
    </source>
</evidence>
<evidence type="ECO:0000313" key="11">
    <source>
        <dbReference type="EMBL" id="RAH76774.1"/>
    </source>
</evidence>
<evidence type="ECO:0000256" key="1">
    <source>
        <dbReference type="ARBA" id="ARBA00004127"/>
    </source>
</evidence>
<dbReference type="NCBIfam" id="TIGR01494">
    <property type="entry name" value="ATPase_P-type"/>
    <property type="match status" value="1"/>
</dbReference>
<feature type="region of interest" description="Disordered" evidence="8">
    <location>
        <begin position="77"/>
        <end position="106"/>
    </location>
</feature>
<dbReference type="InterPro" id="IPR004014">
    <property type="entry name" value="ATPase_P-typ_cation-transptr_N"/>
</dbReference>
<dbReference type="Proteomes" id="UP000249497">
    <property type="component" value="Unassembled WGS sequence"/>
</dbReference>
<accession>A0A8T8WM41</accession>
<dbReference type="InterPro" id="IPR023299">
    <property type="entry name" value="ATPase_P-typ_cyto_dom_N"/>
</dbReference>
<dbReference type="Gene3D" id="1.20.1110.10">
    <property type="entry name" value="Calcium-transporting ATPase, transmembrane domain"/>
    <property type="match status" value="1"/>
</dbReference>
<evidence type="ECO:0000256" key="9">
    <source>
        <dbReference type="SAM" id="Phobius"/>
    </source>
</evidence>
<protein>
    <recommendedName>
        <fullName evidence="10">Cation-transporting P-type ATPase N-terminal domain-containing protein</fullName>
    </recommendedName>
</protein>
<dbReference type="GeneID" id="37178453"/>
<evidence type="ECO:0000256" key="2">
    <source>
        <dbReference type="ARBA" id="ARBA00022692"/>
    </source>
</evidence>
<dbReference type="GO" id="GO:0005886">
    <property type="term" value="C:plasma membrane"/>
    <property type="evidence" value="ECO:0007669"/>
    <property type="project" value="TreeGrafter"/>
</dbReference>